<dbReference type="AlphaFoldDB" id="A0A8J3T4X1"/>
<dbReference type="Gene3D" id="3.30.750.24">
    <property type="entry name" value="STAS domain"/>
    <property type="match status" value="1"/>
</dbReference>
<gene>
    <name evidence="5" type="primary">rsbV_10</name>
    <name evidence="5" type="ORF">Pta02_73750</name>
</gene>
<proteinExistence type="inferred from homology"/>
<feature type="region of interest" description="Disordered" evidence="3">
    <location>
        <begin position="107"/>
        <end position="128"/>
    </location>
</feature>
<dbReference type="InterPro" id="IPR002645">
    <property type="entry name" value="STAS_dom"/>
</dbReference>
<feature type="domain" description="STAS" evidence="4">
    <location>
        <begin position="4"/>
        <end position="96"/>
    </location>
</feature>
<evidence type="ECO:0000256" key="3">
    <source>
        <dbReference type="SAM" id="MobiDB-lite"/>
    </source>
</evidence>
<comment type="similarity">
    <text evidence="1 2">Belongs to the anti-sigma-factor antagonist family.</text>
</comment>
<dbReference type="RefSeq" id="WP_203879583.1">
    <property type="nucleotide sequence ID" value="NZ_BOOK01000067.1"/>
</dbReference>
<sequence length="142" mass="15083">METFRMAAQHSDGSVLVTITGELDIATRPELCDYVDRLLRPRPGTLVLDLSEVTFMDACGLGALIILRRHATERGTRLAICGASSAVSSVISMTGLTPFFPVSPEAAAPFDGPQRRPPPEHVSTGTGGSGLYLIVGGNRFNL</sequence>
<dbReference type="SUPFAM" id="SSF52091">
    <property type="entry name" value="SpoIIaa-like"/>
    <property type="match status" value="1"/>
</dbReference>
<dbReference type="InterPro" id="IPR036513">
    <property type="entry name" value="STAS_dom_sf"/>
</dbReference>
<dbReference type="Proteomes" id="UP000634476">
    <property type="component" value="Unassembled WGS sequence"/>
</dbReference>
<dbReference type="PANTHER" id="PTHR33495">
    <property type="entry name" value="ANTI-SIGMA FACTOR ANTAGONIST TM_1081-RELATED-RELATED"/>
    <property type="match status" value="1"/>
</dbReference>
<dbReference type="Pfam" id="PF01740">
    <property type="entry name" value="STAS"/>
    <property type="match status" value="1"/>
</dbReference>
<dbReference type="EMBL" id="BOOK01000067">
    <property type="protein sequence ID" value="GII05367.1"/>
    <property type="molecule type" value="Genomic_DNA"/>
</dbReference>
<protein>
    <recommendedName>
        <fullName evidence="2">Anti-sigma factor antagonist</fullName>
    </recommendedName>
</protein>
<keyword evidence="6" id="KW-1185">Reference proteome</keyword>
<evidence type="ECO:0000259" key="4">
    <source>
        <dbReference type="PROSITE" id="PS50801"/>
    </source>
</evidence>
<organism evidence="5 6">
    <name type="scientific">Planobispora takensis</name>
    <dbReference type="NCBI Taxonomy" id="1367882"/>
    <lineage>
        <taxon>Bacteria</taxon>
        <taxon>Bacillati</taxon>
        <taxon>Actinomycetota</taxon>
        <taxon>Actinomycetes</taxon>
        <taxon>Streptosporangiales</taxon>
        <taxon>Streptosporangiaceae</taxon>
        <taxon>Planobispora</taxon>
    </lineage>
</organism>
<name>A0A8J3T4X1_9ACTN</name>
<dbReference type="CDD" id="cd07043">
    <property type="entry name" value="STAS_anti-anti-sigma_factors"/>
    <property type="match status" value="1"/>
</dbReference>
<evidence type="ECO:0000256" key="2">
    <source>
        <dbReference type="RuleBase" id="RU003749"/>
    </source>
</evidence>
<evidence type="ECO:0000313" key="5">
    <source>
        <dbReference type="EMBL" id="GII05367.1"/>
    </source>
</evidence>
<evidence type="ECO:0000256" key="1">
    <source>
        <dbReference type="ARBA" id="ARBA00009013"/>
    </source>
</evidence>
<dbReference type="PROSITE" id="PS50801">
    <property type="entry name" value="STAS"/>
    <property type="match status" value="1"/>
</dbReference>
<dbReference type="InterPro" id="IPR003658">
    <property type="entry name" value="Anti-sigma_ant"/>
</dbReference>
<comment type="caution">
    <text evidence="5">The sequence shown here is derived from an EMBL/GenBank/DDBJ whole genome shotgun (WGS) entry which is preliminary data.</text>
</comment>
<dbReference type="GO" id="GO:0043856">
    <property type="term" value="F:anti-sigma factor antagonist activity"/>
    <property type="evidence" value="ECO:0007669"/>
    <property type="project" value="InterPro"/>
</dbReference>
<evidence type="ECO:0000313" key="6">
    <source>
        <dbReference type="Proteomes" id="UP000634476"/>
    </source>
</evidence>
<accession>A0A8J3T4X1</accession>
<dbReference type="NCBIfam" id="TIGR00377">
    <property type="entry name" value="ant_ant_sig"/>
    <property type="match status" value="1"/>
</dbReference>
<dbReference type="PANTHER" id="PTHR33495:SF2">
    <property type="entry name" value="ANTI-SIGMA FACTOR ANTAGONIST TM_1081-RELATED"/>
    <property type="match status" value="1"/>
</dbReference>
<reference evidence="5" key="1">
    <citation type="submission" date="2021-01" db="EMBL/GenBank/DDBJ databases">
        <title>Whole genome shotgun sequence of Planobispora takensis NBRC 109077.</title>
        <authorList>
            <person name="Komaki H."/>
            <person name="Tamura T."/>
        </authorList>
    </citation>
    <scope>NUCLEOTIDE SEQUENCE</scope>
    <source>
        <strain evidence="5">NBRC 109077</strain>
    </source>
</reference>